<organism evidence="1 2">
    <name type="scientific">Pseudomonas abietaniphila</name>
    <dbReference type="NCBI Taxonomy" id="89065"/>
    <lineage>
        <taxon>Bacteria</taxon>
        <taxon>Pseudomonadati</taxon>
        <taxon>Pseudomonadota</taxon>
        <taxon>Gammaproteobacteria</taxon>
        <taxon>Pseudomonadales</taxon>
        <taxon>Pseudomonadaceae</taxon>
        <taxon>Pseudomonas</taxon>
    </lineage>
</organism>
<dbReference type="AlphaFoldDB" id="A0A1G7U4N8"/>
<keyword evidence="2" id="KW-1185">Reference proteome</keyword>
<evidence type="ECO:0000313" key="1">
    <source>
        <dbReference type="EMBL" id="SDG42348.1"/>
    </source>
</evidence>
<dbReference type="OrthoDB" id="8769320at2"/>
<dbReference type="Proteomes" id="UP000182894">
    <property type="component" value="Unassembled WGS sequence"/>
</dbReference>
<evidence type="ECO:0000313" key="2">
    <source>
        <dbReference type="Proteomes" id="UP000182894"/>
    </source>
</evidence>
<dbReference type="RefSeq" id="WP_074750353.1">
    <property type="nucleotide sequence ID" value="NZ_FNCO01000002.1"/>
</dbReference>
<dbReference type="EMBL" id="FNCO01000002">
    <property type="protein sequence ID" value="SDG42348.1"/>
    <property type="molecule type" value="Genomic_DNA"/>
</dbReference>
<dbReference type="STRING" id="89065.SAMN05216605_10247"/>
<gene>
    <name evidence="1" type="ORF">SAMN05216605_10247</name>
</gene>
<evidence type="ECO:0008006" key="3">
    <source>
        <dbReference type="Google" id="ProtNLM"/>
    </source>
</evidence>
<sequence>MKLIGAFKQQLKEMGELKRVWLTTFNLNLGFVESHLLPAVLNMDPPRNRMDFEGFQAHLVEKDIDFRVFCDKRMLGADQYKRTAINVHCVSARALNSYHGFTDQTLFHPKLIFLESKNGEMVLGAGSANLTVGGWGRNQEVFTFQRVCSNDQYRQIQKFFDALAEPLELELRWRTRPRLAEGPDWQFVHSFDKRTFLEHLMAQDRITSLQIWSPYLAADVPNLLERLQEQSGNPDLKVALVADRLEGRYFRTPWSEALAACIETETLAFHKNPSPPDLLTEITHAKAWLCRAPQGSCLAIGSWNFTHAGTSSFEQRNIEAGIVLNFKRDADMLGARIDVTEADFASEQLLSDDRLDVPEELPFDLQVLYDWKRACFSVSGNWWVGKPRDGYWLKLPGVSEPIPLQWRTRRHEGMWLLIPIKQVTPDNEAMLADHSYGILLRKNSPAVFRGIIVESGQSFRRAQSFELLKDLLDSLLAGVDPNSDTNTVLRSCLRNGAGPDEDLTAPSTVIEQDALSYFRLFHAVEQYRERLRAASDTVQLELWVFGHPGCLQELAAKARQQINGSPPSVFNWFLAQEVNSLHQLAAGLYRKAGHRTAGDELWSTLQVPTPRLPKELQRKLAYVRRVQKECGYA</sequence>
<dbReference type="Gene3D" id="3.30.870.10">
    <property type="entry name" value="Endonuclease Chain A"/>
    <property type="match status" value="2"/>
</dbReference>
<reference evidence="2" key="1">
    <citation type="submission" date="2016-10" db="EMBL/GenBank/DDBJ databases">
        <authorList>
            <person name="Varghese N."/>
            <person name="Submissions S."/>
        </authorList>
    </citation>
    <scope>NUCLEOTIDE SEQUENCE [LARGE SCALE GENOMIC DNA]</scope>
    <source>
        <strain evidence="2">ATCC 700689</strain>
    </source>
</reference>
<proteinExistence type="predicted"/>
<name>A0A1G7U4N8_9PSED</name>
<protein>
    <recommendedName>
        <fullName evidence="3">PLD-like domain-containing protein</fullName>
    </recommendedName>
</protein>
<accession>A0A1G7U4N8</accession>